<dbReference type="RefSeq" id="WP_344947854.1">
    <property type="nucleotide sequence ID" value="NZ_BAAAZG010000019.1"/>
</dbReference>
<organism evidence="2 3">
    <name type="scientific">Actinomadura miaoliensis</name>
    <dbReference type="NCBI Taxonomy" id="430685"/>
    <lineage>
        <taxon>Bacteria</taxon>
        <taxon>Bacillati</taxon>
        <taxon>Actinomycetota</taxon>
        <taxon>Actinomycetes</taxon>
        <taxon>Streptosporangiales</taxon>
        <taxon>Thermomonosporaceae</taxon>
        <taxon>Actinomadura</taxon>
    </lineage>
</organism>
<dbReference type="Gene3D" id="3.30.9.10">
    <property type="entry name" value="D-Amino Acid Oxidase, subunit A, domain 2"/>
    <property type="match status" value="1"/>
</dbReference>
<evidence type="ECO:0000313" key="2">
    <source>
        <dbReference type="EMBL" id="GAA4074385.1"/>
    </source>
</evidence>
<dbReference type="Pfam" id="PF01494">
    <property type="entry name" value="FAD_binding_3"/>
    <property type="match status" value="1"/>
</dbReference>
<gene>
    <name evidence="2" type="ORF">GCM10022214_33940</name>
</gene>
<evidence type="ECO:0000313" key="3">
    <source>
        <dbReference type="Proteomes" id="UP001500683"/>
    </source>
</evidence>
<dbReference type="SUPFAM" id="SSF51905">
    <property type="entry name" value="FAD/NAD(P)-binding domain"/>
    <property type="match status" value="1"/>
</dbReference>
<reference evidence="3" key="1">
    <citation type="journal article" date="2019" name="Int. J. Syst. Evol. Microbiol.">
        <title>The Global Catalogue of Microorganisms (GCM) 10K type strain sequencing project: providing services to taxonomists for standard genome sequencing and annotation.</title>
        <authorList>
            <consortium name="The Broad Institute Genomics Platform"/>
            <consortium name="The Broad Institute Genome Sequencing Center for Infectious Disease"/>
            <person name="Wu L."/>
            <person name="Ma J."/>
        </authorList>
    </citation>
    <scope>NUCLEOTIDE SEQUENCE [LARGE SCALE GENOMIC DNA]</scope>
    <source>
        <strain evidence="3">JCM 16702</strain>
    </source>
</reference>
<dbReference type="PRINTS" id="PR00420">
    <property type="entry name" value="RNGMNOXGNASE"/>
</dbReference>
<comment type="caution">
    <text evidence="2">The sequence shown here is derived from an EMBL/GenBank/DDBJ whole genome shotgun (WGS) entry which is preliminary data.</text>
</comment>
<proteinExistence type="predicted"/>
<dbReference type="InterPro" id="IPR051704">
    <property type="entry name" value="FAD_aromatic-hydroxylase"/>
</dbReference>
<dbReference type="PANTHER" id="PTHR46865:SF2">
    <property type="entry name" value="MONOOXYGENASE"/>
    <property type="match status" value="1"/>
</dbReference>
<dbReference type="InterPro" id="IPR002938">
    <property type="entry name" value="FAD-bd"/>
</dbReference>
<dbReference type="PANTHER" id="PTHR46865">
    <property type="entry name" value="OXIDOREDUCTASE-RELATED"/>
    <property type="match status" value="1"/>
</dbReference>
<keyword evidence="3" id="KW-1185">Reference proteome</keyword>
<dbReference type="EMBL" id="BAAAZG010000019">
    <property type="protein sequence ID" value="GAA4074385.1"/>
    <property type="molecule type" value="Genomic_DNA"/>
</dbReference>
<dbReference type="Proteomes" id="UP001500683">
    <property type="component" value="Unassembled WGS sequence"/>
</dbReference>
<name>A0ABP7VTY8_9ACTN</name>
<dbReference type="Gene3D" id="3.50.50.60">
    <property type="entry name" value="FAD/NAD(P)-binding domain"/>
    <property type="match status" value="1"/>
</dbReference>
<protein>
    <submittedName>
        <fullName evidence="2">FAD-binding protein</fullName>
    </submittedName>
</protein>
<dbReference type="InterPro" id="IPR036188">
    <property type="entry name" value="FAD/NAD-bd_sf"/>
</dbReference>
<sequence>MTDAKVLICGASIGGPALAYWLVRHGFDVTVVERAPGPRPGGQAVDVRGPALDVAERMGVLAEIRAASTGMRGMSMVDADGAEIFRSEEHTLSGGDLASPDVEVLRDDLAAILMRAAGGEVEYLFDDSPAAVEQDEQGVDVVFAGGARRRFDLVVGADGLHSTTRRLVFGPESDFITHLGTYLGVWSAPNFLGLDHWQVFHQTPDGWGGGVLTARDNTELRVYLGFESATPLEYDHRDVAGQKRILAERLRNAGWVIPRLLEHMWDAPDFHFDSMAQIHMDSWSHGRVALLGDAGYCGSPLSGQGTSMAMVGAYVLAGELKAAGGDHRAAFAAYESELRGYVTANQELALTNKRRVEAQQAAEAGDTEAAAALAEGLADFTDVIGSFKPKDY</sequence>
<evidence type="ECO:0000259" key="1">
    <source>
        <dbReference type="Pfam" id="PF01494"/>
    </source>
</evidence>
<accession>A0ABP7VTY8</accession>
<feature type="domain" description="FAD-binding" evidence="1">
    <location>
        <begin position="4"/>
        <end position="337"/>
    </location>
</feature>